<dbReference type="SUPFAM" id="SSF52540">
    <property type="entry name" value="P-loop containing nucleoside triphosphate hydrolases"/>
    <property type="match status" value="1"/>
</dbReference>
<dbReference type="RefSeq" id="WP_024547905.1">
    <property type="nucleotide sequence ID" value="NZ_CP188034.1"/>
</dbReference>
<dbReference type="InterPro" id="IPR050566">
    <property type="entry name" value="Deoxyribonucleoside_kinase"/>
</dbReference>
<dbReference type="Pfam" id="PF01712">
    <property type="entry name" value="dNK"/>
    <property type="match status" value="1"/>
</dbReference>
<accession>A0A2P8VI87</accession>
<dbReference type="PANTHER" id="PTHR10513:SF35">
    <property type="entry name" value="DEOXYADENOSINE KINASE"/>
    <property type="match status" value="1"/>
</dbReference>
<dbReference type="OrthoDB" id="9776634at2"/>
<feature type="binding site" evidence="2">
    <location>
        <begin position="31"/>
        <end position="39"/>
    </location>
    <ligand>
        <name>ATP</name>
        <dbReference type="ChEBI" id="CHEBI:30616"/>
    </ligand>
</feature>
<dbReference type="PIRSF" id="PIRSF000705">
    <property type="entry name" value="DNK"/>
    <property type="match status" value="1"/>
</dbReference>
<reference evidence="4 5" key="1">
    <citation type="submission" date="2018-03" db="EMBL/GenBank/DDBJ databases">
        <title>Draft genome sequence of the first documented clinical Siccibacter turicensis isolate in Austria.</title>
        <authorList>
            <person name="Lepuschitz S."/>
            <person name="Pekard-Amenitsch S."/>
            <person name="Haunold R."/>
            <person name="Schill S."/>
            <person name="Mach R."/>
            <person name="Allerberger F."/>
            <person name="Ruppitsch W."/>
            <person name="Forsythe S.J."/>
        </authorList>
    </citation>
    <scope>NUCLEOTIDE SEQUENCE [LARGE SCALE GENOMIC DNA]</scope>
    <source>
        <strain evidence="4 5">6100069499-17</strain>
    </source>
</reference>
<evidence type="ECO:0000256" key="2">
    <source>
        <dbReference type="PIRSR" id="PIRSR000705-3"/>
    </source>
</evidence>
<protein>
    <submittedName>
        <fullName evidence="4">Deoxynucleoside kinase</fullName>
    </submittedName>
</protein>
<feature type="domain" description="Deoxynucleoside kinase" evidence="3">
    <location>
        <begin position="27"/>
        <end position="213"/>
    </location>
</feature>
<gene>
    <name evidence="4" type="ORF">C7G83_13425</name>
</gene>
<comment type="caution">
    <text evidence="4">The sequence shown here is derived from an EMBL/GenBank/DDBJ whole genome shotgun (WGS) entry which is preliminary data.</text>
</comment>
<feature type="active site" description="Proton acceptor" evidence="1">
    <location>
        <position position="107"/>
    </location>
</feature>
<dbReference type="STRING" id="1388748.GCA_000463155_03711"/>
<evidence type="ECO:0000256" key="1">
    <source>
        <dbReference type="PIRSR" id="PIRSR000705-1"/>
    </source>
</evidence>
<organism evidence="4 5">
    <name type="scientific">Siccibacter turicensis</name>
    <dbReference type="NCBI Taxonomy" id="357233"/>
    <lineage>
        <taxon>Bacteria</taxon>
        <taxon>Pseudomonadati</taxon>
        <taxon>Pseudomonadota</taxon>
        <taxon>Gammaproteobacteria</taxon>
        <taxon>Enterobacterales</taxon>
        <taxon>Enterobacteriaceae</taxon>
        <taxon>Siccibacter</taxon>
    </lineage>
</organism>
<dbReference type="Proteomes" id="UP000240212">
    <property type="component" value="Unassembled WGS sequence"/>
</dbReference>
<evidence type="ECO:0000313" key="5">
    <source>
        <dbReference type="Proteomes" id="UP000240212"/>
    </source>
</evidence>
<dbReference type="AlphaFoldDB" id="A0A2P8VI87"/>
<dbReference type="GO" id="GO:0005524">
    <property type="term" value="F:ATP binding"/>
    <property type="evidence" value="ECO:0007669"/>
    <property type="project" value="UniProtKB-KW"/>
</dbReference>
<evidence type="ECO:0000313" key="4">
    <source>
        <dbReference type="EMBL" id="PSN07250.1"/>
    </source>
</evidence>
<keyword evidence="4" id="KW-0808">Transferase</keyword>
<name>A0A2P8VI87_9ENTR</name>
<dbReference type="InterPro" id="IPR002624">
    <property type="entry name" value="DCK/DGK"/>
</dbReference>
<keyword evidence="2" id="KW-0547">Nucleotide-binding</keyword>
<keyword evidence="2" id="KW-0067">ATP-binding</keyword>
<dbReference type="PANTHER" id="PTHR10513">
    <property type="entry name" value="DEOXYNUCLEOSIDE KINASE"/>
    <property type="match status" value="1"/>
</dbReference>
<evidence type="ECO:0000259" key="3">
    <source>
        <dbReference type="Pfam" id="PF01712"/>
    </source>
</evidence>
<sequence>MRENFLFMDPWSAPARVKIQHRRPVYICLSGNSGAGKSTLLRKIAVALYQEDEHTLAIDEKAVHHHLLPYLFDDTPRYGYLIQLNFMIQRALLIKSWLEQGYNLVMERSHVEDYIFINFLRRAEYITASQYESYMSLWREIAKLLPDPDVIVLMDFDLHHSLNNLNRDEQCGIRPQEFPDEAMKEKWLGGWHDEYQTFITNLPDSLQARVVKFSAADTVEKLSDKVLGNIREIRSSHASKDYCLSDY</sequence>
<keyword evidence="5" id="KW-1185">Reference proteome</keyword>
<dbReference type="EMBL" id="PYEP01000005">
    <property type="protein sequence ID" value="PSN07250.1"/>
    <property type="molecule type" value="Genomic_DNA"/>
</dbReference>
<dbReference type="InterPro" id="IPR031314">
    <property type="entry name" value="DNK_dom"/>
</dbReference>
<dbReference type="InterPro" id="IPR027417">
    <property type="entry name" value="P-loop_NTPase"/>
</dbReference>
<proteinExistence type="predicted"/>
<keyword evidence="4" id="KW-0418">Kinase</keyword>
<dbReference type="GO" id="GO:0005737">
    <property type="term" value="C:cytoplasm"/>
    <property type="evidence" value="ECO:0007669"/>
    <property type="project" value="TreeGrafter"/>
</dbReference>
<dbReference type="GO" id="GO:0019136">
    <property type="term" value="F:deoxynucleoside kinase activity"/>
    <property type="evidence" value="ECO:0007669"/>
    <property type="project" value="InterPro"/>
</dbReference>
<dbReference type="Gene3D" id="3.40.50.300">
    <property type="entry name" value="P-loop containing nucleotide triphosphate hydrolases"/>
    <property type="match status" value="1"/>
</dbReference>